<name>A0ABV0V8K2_9TELE</name>
<evidence type="ECO:0000313" key="2">
    <source>
        <dbReference type="EMBL" id="MEQ2253669.1"/>
    </source>
</evidence>
<accession>A0ABV0V8K2</accession>
<evidence type="ECO:0000256" key="1">
    <source>
        <dbReference type="SAM" id="MobiDB-lite"/>
    </source>
</evidence>
<dbReference type="EMBL" id="JAHRIQ010099035">
    <property type="protein sequence ID" value="MEQ2253669.1"/>
    <property type="molecule type" value="Genomic_DNA"/>
</dbReference>
<feature type="region of interest" description="Disordered" evidence="1">
    <location>
        <begin position="1"/>
        <end position="21"/>
    </location>
</feature>
<keyword evidence="3" id="KW-1185">Reference proteome</keyword>
<dbReference type="Proteomes" id="UP001482620">
    <property type="component" value="Unassembled WGS sequence"/>
</dbReference>
<sequence>MTGEVRSLHSESRDKLQRNAGTTSNVQLLLQNVLSLSLGLCEFPVMTTRGRHKPKHQIRRDNIGVKPKQQYNLQGGTETKSHISSVELRETQICALGIFQGRRLST</sequence>
<feature type="compositionally biased region" description="Basic and acidic residues" evidence="1">
    <location>
        <begin position="1"/>
        <end position="17"/>
    </location>
</feature>
<evidence type="ECO:0000313" key="3">
    <source>
        <dbReference type="Proteomes" id="UP001482620"/>
    </source>
</evidence>
<gene>
    <name evidence="2" type="ORF">ILYODFUR_034723</name>
</gene>
<comment type="caution">
    <text evidence="2">The sequence shown here is derived from an EMBL/GenBank/DDBJ whole genome shotgun (WGS) entry which is preliminary data.</text>
</comment>
<protein>
    <submittedName>
        <fullName evidence="2">Uncharacterized protein</fullName>
    </submittedName>
</protein>
<reference evidence="2 3" key="1">
    <citation type="submission" date="2021-06" db="EMBL/GenBank/DDBJ databases">
        <authorList>
            <person name="Palmer J.M."/>
        </authorList>
    </citation>
    <scope>NUCLEOTIDE SEQUENCE [LARGE SCALE GENOMIC DNA]</scope>
    <source>
        <strain evidence="3">if_2019</strain>
        <tissue evidence="2">Muscle</tissue>
    </source>
</reference>
<proteinExistence type="predicted"/>
<organism evidence="2 3">
    <name type="scientific">Ilyodon furcidens</name>
    <name type="common">goldbreast splitfin</name>
    <dbReference type="NCBI Taxonomy" id="33524"/>
    <lineage>
        <taxon>Eukaryota</taxon>
        <taxon>Metazoa</taxon>
        <taxon>Chordata</taxon>
        <taxon>Craniata</taxon>
        <taxon>Vertebrata</taxon>
        <taxon>Euteleostomi</taxon>
        <taxon>Actinopterygii</taxon>
        <taxon>Neopterygii</taxon>
        <taxon>Teleostei</taxon>
        <taxon>Neoteleostei</taxon>
        <taxon>Acanthomorphata</taxon>
        <taxon>Ovalentaria</taxon>
        <taxon>Atherinomorphae</taxon>
        <taxon>Cyprinodontiformes</taxon>
        <taxon>Goodeidae</taxon>
        <taxon>Ilyodon</taxon>
    </lineage>
</organism>